<keyword evidence="1" id="KW-0472">Membrane</keyword>
<feature type="transmembrane region" description="Helical" evidence="1">
    <location>
        <begin position="199"/>
        <end position="223"/>
    </location>
</feature>
<keyword evidence="1" id="KW-0812">Transmembrane</keyword>
<evidence type="ECO:0000313" key="3">
    <source>
        <dbReference type="Proteomes" id="UP001499909"/>
    </source>
</evidence>
<proteinExistence type="predicted"/>
<sequence>MPTPESRSIWRSPLLLLGLLAVLATALAGYHYFTGDDYTLRVQEVTQLQAVPIVVQQVWVGLDALPVRANAYLATQTHDVSGPFVRVDAAAALLGLLAVCLAYFLALISALPRAAFVAGMALLIFLLMSLNVDLLGLIDARQQYFLIGVLLMLGLPAFVFHAFQTEVPFWQRLLVFGVLVAGLSTFIFLRSTYPATTTALHLVSFATGSGAIIVALLVLWVGFENIQGLLWFNTQAENPGSRFGLLPFVLASGLYLGMLLLYYWNNGEVFILPNVRLEPFVLLLPAVAVGWLSLRRRATTYATWVPYWPAAAHLYLILTILGAGFLGYAFATANDPLLTAGRDFTALALLMCGTAFLIYVLVNFAPLIKQRLRVYRVVYEPRRLPFYVVYLLALAGIFAVELRNNFFVLDQVKAGYYINLGDLTRLQSEQQPGADALALLAERYYAESDVLDFHNHRASWGRAALYRFRQQRQNEINALRRAQSRMPAEKISLRLAALFTEPTDFFDRLRLLREGLKTAPGSVRLTSDLAQLYTRSTITDSVNFYFNRAEALAAGNPVVQANRLAYLLQLQDLTTAQKLVQSIPAGAQNTAWRSNDQLLQQLTGAALVPGPAAVPTAQPLTAATFAWLYHAGLRRAVRGDTTQLSQITRLAQRPANSAYAEQLTFLRALTAYYGGRPARAQDVLLPLMAGNTPSSAYYQNLWGLWLLEQSLPAAASASFQQAARNGYPEAWLFRAYAQALALAPDSARSTAARAQLQAGHDLPRRARQLLVALGLDFNGQYAQATDSVQARYLVLRGNELAPESLIPRAAALATPAARDAALLAQIPRALRVGQAAAVQQAIQQFAPTPATRSVRASQWNVRRGQVFVQDKRLSSLRQLLPTAYFAPQHQGYRLYFQALLADADTKPATAQSYARLVREAPFLEEGVLAAAAFHSRRREYTVAYNYILDGLAHNPESIALLQAYVLAAIPAGLTSYTAAPLEKLLQLLSPGEYRTFHTQYEAQRSAQAATAAPWN</sequence>
<feature type="transmembrane region" description="Helical" evidence="1">
    <location>
        <begin position="89"/>
        <end position="108"/>
    </location>
</feature>
<evidence type="ECO:0008006" key="4">
    <source>
        <dbReference type="Google" id="ProtNLM"/>
    </source>
</evidence>
<evidence type="ECO:0000313" key="2">
    <source>
        <dbReference type="EMBL" id="GAA3949511.1"/>
    </source>
</evidence>
<dbReference type="EMBL" id="BAABDH010000106">
    <property type="protein sequence ID" value="GAA3949511.1"/>
    <property type="molecule type" value="Genomic_DNA"/>
</dbReference>
<dbReference type="RefSeq" id="WP_345116718.1">
    <property type="nucleotide sequence ID" value="NZ_BAABDH010000106.1"/>
</dbReference>
<keyword evidence="3" id="KW-1185">Reference proteome</keyword>
<protein>
    <recommendedName>
        <fullName evidence="4">Tetratricopeptide repeat protein</fullName>
    </recommendedName>
</protein>
<feature type="transmembrane region" description="Helical" evidence="1">
    <location>
        <begin position="173"/>
        <end position="193"/>
    </location>
</feature>
<feature type="transmembrane region" description="Helical" evidence="1">
    <location>
        <begin position="276"/>
        <end position="294"/>
    </location>
</feature>
<feature type="transmembrane region" description="Helical" evidence="1">
    <location>
        <begin position="115"/>
        <end position="138"/>
    </location>
</feature>
<comment type="caution">
    <text evidence="2">The sequence shown here is derived from an EMBL/GenBank/DDBJ whole genome shotgun (WGS) entry which is preliminary data.</text>
</comment>
<reference evidence="3" key="1">
    <citation type="journal article" date="2019" name="Int. J. Syst. Evol. Microbiol.">
        <title>The Global Catalogue of Microorganisms (GCM) 10K type strain sequencing project: providing services to taxonomists for standard genome sequencing and annotation.</title>
        <authorList>
            <consortium name="The Broad Institute Genomics Platform"/>
            <consortium name="The Broad Institute Genome Sequencing Center for Infectious Disease"/>
            <person name="Wu L."/>
            <person name="Ma J."/>
        </authorList>
    </citation>
    <scope>NUCLEOTIDE SEQUENCE [LARGE SCALE GENOMIC DNA]</scope>
    <source>
        <strain evidence="3">JCM 17214</strain>
    </source>
</reference>
<name>A0ABP7NL22_9BACT</name>
<organism evidence="2 3">
    <name type="scientific">Hymenobacter algoricola</name>
    <dbReference type="NCBI Taxonomy" id="486267"/>
    <lineage>
        <taxon>Bacteria</taxon>
        <taxon>Pseudomonadati</taxon>
        <taxon>Bacteroidota</taxon>
        <taxon>Cytophagia</taxon>
        <taxon>Cytophagales</taxon>
        <taxon>Hymenobacteraceae</taxon>
        <taxon>Hymenobacter</taxon>
    </lineage>
</organism>
<keyword evidence="1" id="KW-1133">Transmembrane helix</keyword>
<gene>
    <name evidence="2" type="ORF">GCM10022406_34330</name>
</gene>
<feature type="transmembrane region" description="Helical" evidence="1">
    <location>
        <begin position="243"/>
        <end position="264"/>
    </location>
</feature>
<feature type="transmembrane region" description="Helical" evidence="1">
    <location>
        <begin position="314"/>
        <end position="332"/>
    </location>
</feature>
<evidence type="ECO:0000256" key="1">
    <source>
        <dbReference type="SAM" id="Phobius"/>
    </source>
</evidence>
<feature type="transmembrane region" description="Helical" evidence="1">
    <location>
        <begin position="144"/>
        <end position="161"/>
    </location>
</feature>
<dbReference type="Proteomes" id="UP001499909">
    <property type="component" value="Unassembled WGS sequence"/>
</dbReference>
<accession>A0ABP7NL22</accession>
<feature type="transmembrane region" description="Helical" evidence="1">
    <location>
        <begin position="344"/>
        <end position="364"/>
    </location>
</feature>
<feature type="transmembrane region" description="Helical" evidence="1">
    <location>
        <begin position="384"/>
        <end position="402"/>
    </location>
</feature>